<gene>
    <name evidence="3" type="ORF">ETE75_19945</name>
</gene>
<evidence type="ECO:0000256" key="2">
    <source>
        <dbReference type="SAM" id="Phobius"/>
    </source>
</evidence>
<accession>A0A483IQX5</accession>
<keyword evidence="2" id="KW-0472">Membrane</keyword>
<feature type="compositionally biased region" description="Low complexity" evidence="1">
    <location>
        <begin position="8"/>
        <end position="18"/>
    </location>
</feature>
<keyword evidence="2" id="KW-0812">Transmembrane</keyword>
<organism evidence="3">
    <name type="scientific">Klebsiella pneumoniae</name>
    <dbReference type="NCBI Taxonomy" id="573"/>
    <lineage>
        <taxon>Bacteria</taxon>
        <taxon>Pseudomonadati</taxon>
        <taxon>Pseudomonadota</taxon>
        <taxon>Gammaproteobacteria</taxon>
        <taxon>Enterobacterales</taxon>
        <taxon>Enterobacteriaceae</taxon>
        <taxon>Klebsiella/Raoultella group</taxon>
        <taxon>Klebsiella</taxon>
        <taxon>Klebsiella pneumoniae complex</taxon>
    </lineage>
</organism>
<evidence type="ECO:0008006" key="4">
    <source>
        <dbReference type="Google" id="ProtNLM"/>
    </source>
</evidence>
<sequence>MTPRGIRNNNPGNLDNTNPWQGLVANPAEPRFATFKDPTWGVRALAVTLITYHDKRKAKDGSRIDTIREVIERWAPPSENNTEAYIQAVSKAVGVSPDMEIDLHQYEIMRPTVEAIIRHENGKGPLRTENTWYSIDVIDEGLRRAGVVKPIKTTASIPVTKETAGATVTAGIGLAQLADVAPQISAAMDKAQGNISSGDTVRIVFGIATIAVAVFIAITQVRKYQRGVAQ</sequence>
<feature type="region of interest" description="Disordered" evidence="1">
    <location>
        <begin position="1"/>
        <end position="20"/>
    </location>
</feature>
<feature type="transmembrane region" description="Helical" evidence="2">
    <location>
        <begin position="203"/>
        <end position="221"/>
    </location>
</feature>
<comment type="caution">
    <text evidence="3">The sequence shown here is derived from an EMBL/GenBank/DDBJ whole genome shotgun (WGS) entry which is preliminary data.</text>
</comment>
<dbReference type="EMBL" id="SDCJ01000016">
    <property type="protein sequence ID" value="TCX36542.1"/>
    <property type="molecule type" value="Genomic_DNA"/>
</dbReference>
<name>A0A483IQX5_KLEPN</name>
<reference evidence="3" key="1">
    <citation type="submission" date="2019-01" db="EMBL/GenBank/DDBJ databases">
        <authorList>
            <person name="Lista F."/>
            <person name="Anselmo A."/>
        </authorList>
    </citation>
    <scope>NUCLEOTIDE SEQUENCE</scope>
    <source>
        <strain evidence="3">13S</strain>
    </source>
</reference>
<evidence type="ECO:0000313" key="3">
    <source>
        <dbReference type="EMBL" id="TCX36542.1"/>
    </source>
</evidence>
<proteinExistence type="predicted"/>
<keyword evidence="2" id="KW-1133">Transmembrane helix</keyword>
<dbReference type="AlphaFoldDB" id="A0A483IQX5"/>
<evidence type="ECO:0000256" key="1">
    <source>
        <dbReference type="SAM" id="MobiDB-lite"/>
    </source>
</evidence>
<dbReference type="RefSeq" id="WP_048255541.1">
    <property type="nucleotide sequence ID" value="NZ_CP055187.1"/>
</dbReference>
<protein>
    <recommendedName>
        <fullName evidence="4">Transmembrane protein</fullName>
    </recommendedName>
</protein>